<accession>A0A6P8YXX3</accession>
<keyword evidence="5" id="KW-0493">Microtubule</keyword>
<dbReference type="FunCoup" id="A0A6P8YXX3">
    <property type="interactions" value="36"/>
</dbReference>
<reference evidence="13" key="1">
    <citation type="submission" date="2025-08" db="UniProtKB">
        <authorList>
            <consortium name="RefSeq"/>
        </authorList>
    </citation>
    <scope>IDENTIFICATION</scope>
    <source>
        <tissue evidence="13">Total insect</tissue>
    </source>
</reference>
<dbReference type="GeneID" id="117646001"/>
<comment type="similarity">
    <text evidence="2">Belongs to the dynein intermediate chain family.</text>
</comment>
<keyword evidence="6" id="KW-0677">Repeat</keyword>
<dbReference type="AlphaFoldDB" id="A0A6P8YXX3"/>
<evidence type="ECO:0000256" key="8">
    <source>
        <dbReference type="ARBA" id="ARBA00023175"/>
    </source>
</evidence>
<feature type="compositionally biased region" description="Acidic residues" evidence="11">
    <location>
        <begin position="228"/>
        <end position="257"/>
    </location>
</feature>
<dbReference type="PANTHER" id="PTHR12442:SF11">
    <property type="entry name" value="DYNEIN AXONEMAL INTERMEDIATE CHAIN 1"/>
    <property type="match status" value="1"/>
</dbReference>
<dbReference type="InterPro" id="IPR001680">
    <property type="entry name" value="WD40_rpt"/>
</dbReference>
<gene>
    <name evidence="13" type="primary">LOC117646001</name>
</gene>
<evidence type="ECO:0000256" key="6">
    <source>
        <dbReference type="ARBA" id="ARBA00022737"/>
    </source>
</evidence>
<evidence type="ECO:0000256" key="10">
    <source>
        <dbReference type="ARBA" id="ARBA00023273"/>
    </source>
</evidence>
<dbReference type="GO" id="GO:0045504">
    <property type="term" value="F:dynein heavy chain binding"/>
    <property type="evidence" value="ECO:0007669"/>
    <property type="project" value="TreeGrafter"/>
</dbReference>
<dbReference type="GO" id="GO:0036157">
    <property type="term" value="C:outer dynein arm"/>
    <property type="evidence" value="ECO:0007669"/>
    <property type="project" value="TreeGrafter"/>
</dbReference>
<dbReference type="PANTHER" id="PTHR12442">
    <property type="entry name" value="DYNEIN INTERMEDIATE CHAIN"/>
    <property type="match status" value="1"/>
</dbReference>
<keyword evidence="8" id="KW-0505">Motor protein</keyword>
<evidence type="ECO:0000256" key="3">
    <source>
        <dbReference type="ARBA" id="ARBA00022490"/>
    </source>
</evidence>
<dbReference type="InterPro" id="IPR036322">
    <property type="entry name" value="WD40_repeat_dom_sf"/>
</dbReference>
<comment type="subcellular location">
    <subcellularLocation>
        <location evidence="1">Cytoplasm</location>
        <location evidence="1">Cytoskeleton</location>
        <location evidence="1">Cilium axoneme</location>
    </subcellularLocation>
</comment>
<dbReference type="RefSeq" id="XP_034242495.1">
    <property type="nucleotide sequence ID" value="XM_034386604.1"/>
</dbReference>
<feature type="compositionally biased region" description="Acidic residues" evidence="11">
    <location>
        <begin position="158"/>
        <end position="179"/>
    </location>
</feature>
<dbReference type="GO" id="GO:0045503">
    <property type="term" value="F:dynein light chain binding"/>
    <property type="evidence" value="ECO:0007669"/>
    <property type="project" value="TreeGrafter"/>
</dbReference>
<keyword evidence="12" id="KW-1185">Reference proteome</keyword>
<evidence type="ECO:0000256" key="9">
    <source>
        <dbReference type="ARBA" id="ARBA00023212"/>
    </source>
</evidence>
<protein>
    <submittedName>
        <fullName evidence="13">Dynein intermediate chain 2, ciliary</fullName>
    </submittedName>
</protein>
<evidence type="ECO:0000256" key="4">
    <source>
        <dbReference type="ARBA" id="ARBA00022574"/>
    </source>
</evidence>
<dbReference type="Gene3D" id="2.130.10.10">
    <property type="entry name" value="YVTN repeat-like/Quinoprotein amine dehydrogenase"/>
    <property type="match status" value="2"/>
</dbReference>
<dbReference type="SMART" id="SM00320">
    <property type="entry name" value="WD40"/>
    <property type="match status" value="5"/>
</dbReference>
<dbReference type="InParanoid" id="A0A6P8YXX3"/>
<proteinExistence type="inferred from homology"/>
<keyword evidence="4" id="KW-0853">WD repeat</keyword>
<dbReference type="Proteomes" id="UP000515158">
    <property type="component" value="Unplaced"/>
</dbReference>
<evidence type="ECO:0000256" key="5">
    <source>
        <dbReference type="ARBA" id="ARBA00022701"/>
    </source>
</evidence>
<dbReference type="InterPro" id="IPR050687">
    <property type="entry name" value="Dynein_IC"/>
</dbReference>
<sequence length="794" mass="87553">MPRSKPVLRPGTSVLKNKASGVKLHGTQGGEGSRVDLEDAENWGRARTLIKPDDQLELSEAELKEEIARVLTIRTPQLSEGLVIWSHKDAAFVQRAVPAAGVLVLDMPSTCLHIDSAEAREQAAYLGSAGRITLAETMTVTKAVPKAVKKESRKGGAEDEEEDEEGDGEGDGDGDGEGEGEGKEHAGSLSDGAGDAPVQGSETNLQKDEAGDGQAKADASTEAIEGAGEGDEAGVEAGEGDEASTADGEDGAEDGDAAAEALPSRPVKKVANQFNFCDRAALTYNNPYRTLSTQTEPPPRDTFSEQVMQWIIYDAYAKDWEDKQAGKEKEVKAVPKQFGRQAERKLDERTNPNSSLNRSIRAAKTIERMLNQNTSDDIAKDCRYYEDGSDEFREGAGTLLPLWKFFYEPTKKFHVTNICWNPRYHDMFAVTMGYLEFMKQSPTGAVCVFTMKNPSYPEYVLHTTSSVMTAEFHHEQVNLLAVGLYDGSVAVYDLQLSSTQQEPVFRSDSVHNKHCDMVWQVTWGQDTPDGELNLYSVSNDGQVFNWVLTSSTLHQTTVISLVLERSAPVAGPDGTTLTITGCGTAIAFHPTNPKVFLVGTEEGQVFKCSTEYTSMYLLSYGAHHMPVHRIHFNYYLPDIFITCSADWRIKIWEDGRTEPLFVFDLHCSVGDVQWAPYSSTVFAAVTLDGKAHVYDLNVSRYQPICVQNIVSRKKNRLTRLAFNKKHPIIVVGDERGTVTSLKLSPNLRVKPKATKKQAHLTPHELEVLKMDKLLALVREPFILQRPADTDQPPE</sequence>
<feature type="region of interest" description="Disordered" evidence="11">
    <location>
        <begin position="145"/>
        <end position="264"/>
    </location>
</feature>
<dbReference type="FunFam" id="2.130.10.10:FF:000251">
    <property type="entry name" value="Dynein axonemal intermediate chain 1"/>
    <property type="match status" value="1"/>
</dbReference>
<dbReference type="GO" id="GO:0005874">
    <property type="term" value="C:microtubule"/>
    <property type="evidence" value="ECO:0007669"/>
    <property type="project" value="UniProtKB-KW"/>
</dbReference>
<evidence type="ECO:0000256" key="7">
    <source>
        <dbReference type="ARBA" id="ARBA00023017"/>
    </source>
</evidence>
<feature type="region of interest" description="Disordered" evidence="11">
    <location>
        <begin position="328"/>
        <end position="355"/>
    </location>
</feature>
<evidence type="ECO:0000313" key="13">
    <source>
        <dbReference type="RefSeq" id="XP_034242495.1"/>
    </source>
</evidence>
<evidence type="ECO:0000256" key="1">
    <source>
        <dbReference type="ARBA" id="ARBA00004430"/>
    </source>
</evidence>
<dbReference type="GO" id="GO:0003341">
    <property type="term" value="P:cilium movement"/>
    <property type="evidence" value="ECO:0007669"/>
    <property type="project" value="TreeGrafter"/>
</dbReference>
<feature type="compositionally biased region" description="Basic and acidic residues" evidence="11">
    <location>
        <begin position="341"/>
        <end position="350"/>
    </location>
</feature>
<dbReference type="SUPFAM" id="SSF50978">
    <property type="entry name" value="WD40 repeat-like"/>
    <property type="match status" value="1"/>
</dbReference>
<evidence type="ECO:0000256" key="11">
    <source>
        <dbReference type="SAM" id="MobiDB-lite"/>
    </source>
</evidence>
<name>A0A6P8YXX3_THRPL</name>
<keyword evidence="3" id="KW-0963">Cytoplasm</keyword>
<keyword evidence="7" id="KW-0243">Dynein</keyword>
<dbReference type="KEGG" id="tpal:117646001"/>
<dbReference type="OrthoDB" id="10261376at2759"/>
<keyword evidence="9" id="KW-0206">Cytoskeleton</keyword>
<feature type="compositionally biased region" description="Basic and acidic residues" evidence="11">
    <location>
        <begin position="148"/>
        <end position="157"/>
    </location>
</feature>
<organism evidence="13">
    <name type="scientific">Thrips palmi</name>
    <name type="common">Melon thrips</name>
    <dbReference type="NCBI Taxonomy" id="161013"/>
    <lineage>
        <taxon>Eukaryota</taxon>
        <taxon>Metazoa</taxon>
        <taxon>Ecdysozoa</taxon>
        <taxon>Arthropoda</taxon>
        <taxon>Hexapoda</taxon>
        <taxon>Insecta</taxon>
        <taxon>Pterygota</taxon>
        <taxon>Neoptera</taxon>
        <taxon>Paraneoptera</taxon>
        <taxon>Thysanoptera</taxon>
        <taxon>Terebrantia</taxon>
        <taxon>Thripoidea</taxon>
        <taxon>Thripidae</taxon>
        <taxon>Thrips</taxon>
    </lineage>
</organism>
<dbReference type="InterPro" id="IPR015943">
    <property type="entry name" value="WD40/YVTN_repeat-like_dom_sf"/>
</dbReference>
<evidence type="ECO:0000256" key="2">
    <source>
        <dbReference type="ARBA" id="ARBA00011059"/>
    </source>
</evidence>
<dbReference type="GO" id="GO:0036158">
    <property type="term" value="P:outer dynein arm assembly"/>
    <property type="evidence" value="ECO:0007669"/>
    <property type="project" value="TreeGrafter"/>
</dbReference>
<keyword evidence="10" id="KW-0966">Cell projection</keyword>
<evidence type="ECO:0000313" key="12">
    <source>
        <dbReference type="Proteomes" id="UP000515158"/>
    </source>
</evidence>